<keyword evidence="7 10" id="KW-0030">Aminoacyl-tRNA synthetase</keyword>
<dbReference type="Pfam" id="PF00133">
    <property type="entry name" value="tRNA-synt_1"/>
    <property type="match status" value="1"/>
</dbReference>
<comment type="domain">
    <text evidence="10">IleRS has two distinct active sites: one for aminoacylation and one for editing. The misactivated valine is translocated from the active site to the editing site, which sterically excludes the correctly activated isoleucine. The single editing site contains two valyl binding pockets, one specific for each substrate (Val-AMP or Val-tRNA(Ile)).</text>
</comment>
<keyword evidence="10" id="KW-0862">Zinc</keyword>
<protein>
    <recommendedName>
        <fullName evidence="10">Isoleucine--tRNA ligase</fullName>
        <ecNumber evidence="10">6.1.1.5</ecNumber>
    </recommendedName>
    <alternativeName>
        <fullName evidence="10">Isoleucyl-tRNA synthetase</fullName>
        <shortName evidence="10">IleRS</shortName>
    </alternativeName>
</protein>
<dbReference type="RefSeq" id="WP_265134565.1">
    <property type="nucleotide sequence ID" value="NZ_FXTX01000015.1"/>
</dbReference>
<dbReference type="SUPFAM" id="SSF50677">
    <property type="entry name" value="ValRS/IleRS/LeuRS editing domain"/>
    <property type="match status" value="1"/>
</dbReference>
<dbReference type="SUPFAM" id="SSF52374">
    <property type="entry name" value="Nucleotidylyl transferase"/>
    <property type="match status" value="1"/>
</dbReference>
<dbReference type="GO" id="GO:0006428">
    <property type="term" value="P:isoleucyl-tRNA aminoacylation"/>
    <property type="evidence" value="ECO:0007669"/>
    <property type="project" value="UniProtKB-UniRule"/>
</dbReference>
<evidence type="ECO:0000256" key="2">
    <source>
        <dbReference type="ARBA" id="ARBA00022490"/>
    </source>
</evidence>
<dbReference type="GO" id="GO:0002161">
    <property type="term" value="F:aminoacyl-tRNA deacylase activity"/>
    <property type="evidence" value="ECO:0007669"/>
    <property type="project" value="InterPro"/>
</dbReference>
<keyword evidence="6 10" id="KW-0648">Protein biosynthesis</keyword>
<proteinExistence type="inferred from homology"/>
<evidence type="ECO:0000256" key="10">
    <source>
        <dbReference type="HAMAP-Rule" id="MF_02002"/>
    </source>
</evidence>
<dbReference type="GO" id="GO:0005829">
    <property type="term" value="C:cytosol"/>
    <property type="evidence" value="ECO:0007669"/>
    <property type="project" value="TreeGrafter"/>
</dbReference>
<dbReference type="InterPro" id="IPR014729">
    <property type="entry name" value="Rossmann-like_a/b/a_fold"/>
</dbReference>
<feature type="short sequence motif" description="'HIGH' region" evidence="10">
    <location>
        <begin position="57"/>
        <end position="67"/>
    </location>
</feature>
<comment type="similarity">
    <text evidence="1 10">Belongs to the class-I aminoacyl-tRNA synthetase family. IleS type 1 subfamily.</text>
</comment>
<evidence type="ECO:0000313" key="15">
    <source>
        <dbReference type="Proteomes" id="UP001157947"/>
    </source>
</evidence>
<dbReference type="SUPFAM" id="SSF47323">
    <property type="entry name" value="Anticodon-binding domain of a subclass of class I aminoacyl-tRNA synthetases"/>
    <property type="match status" value="1"/>
</dbReference>
<comment type="subcellular location">
    <subcellularLocation>
        <location evidence="10">Cytoplasm</location>
    </subcellularLocation>
</comment>
<feature type="binding site" evidence="10">
    <location>
        <position position="607"/>
    </location>
    <ligand>
        <name>ATP</name>
        <dbReference type="ChEBI" id="CHEBI:30616"/>
    </ligand>
</feature>
<evidence type="ECO:0000256" key="3">
    <source>
        <dbReference type="ARBA" id="ARBA00022598"/>
    </source>
</evidence>
<evidence type="ECO:0000256" key="4">
    <source>
        <dbReference type="ARBA" id="ARBA00022741"/>
    </source>
</evidence>
<comment type="caution">
    <text evidence="14">The sequence shown here is derived from an EMBL/GenBank/DDBJ whole genome shotgun (WGS) entry which is preliminary data.</text>
</comment>
<dbReference type="InterPro" id="IPR023585">
    <property type="entry name" value="Ile-tRNA-ligase_type1"/>
</dbReference>
<keyword evidence="5 10" id="KW-0067">ATP-binding</keyword>
<feature type="binding site" evidence="10">
    <location>
        <position position="563"/>
    </location>
    <ligand>
        <name>L-isoleucyl-5'-AMP</name>
        <dbReference type="ChEBI" id="CHEBI:178002"/>
    </ligand>
</feature>
<dbReference type="Gene3D" id="1.10.730.20">
    <property type="match status" value="1"/>
</dbReference>
<keyword evidence="4 10" id="KW-0547">Nucleotide-binding</keyword>
<evidence type="ECO:0000313" key="14">
    <source>
        <dbReference type="EMBL" id="SMP16437.1"/>
    </source>
</evidence>
<dbReference type="NCBIfam" id="TIGR00392">
    <property type="entry name" value="ileS"/>
    <property type="match status" value="1"/>
</dbReference>
<dbReference type="GO" id="GO:0000049">
    <property type="term" value="F:tRNA binding"/>
    <property type="evidence" value="ECO:0007669"/>
    <property type="project" value="InterPro"/>
</dbReference>
<dbReference type="InterPro" id="IPR050081">
    <property type="entry name" value="Ile-tRNA_ligase"/>
</dbReference>
<dbReference type="EC" id="6.1.1.5" evidence="10"/>
<name>A0AA45WN04_9AQUI</name>
<feature type="binding site" evidence="10">
    <location>
        <position position="924"/>
    </location>
    <ligand>
        <name>Zn(2+)</name>
        <dbReference type="ChEBI" id="CHEBI:29105"/>
    </ligand>
</feature>
<accession>A0AA45WN04</accession>
<feature type="domain" description="Methionyl/Valyl/Leucyl/Isoleucyl-tRNA synthetase anticodon-binding" evidence="13">
    <location>
        <begin position="687"/>
        <end position="844"/>
    </location>
</feature>
<dbReference type="PANTHER" id="PTHR42765:SF1">
    <property type="entry name" value="ISOLEUCINE--TRNA LIGASE, MITOCHONDRIAL"/>
    <property type="match status" value="1"/>
</dbReference>
<dbReference type="InterPro" id="IPR010663">
    <property type="entry name" value="Znf_FPG/IleRS"/>
</dbReference>
<keyword evidence="15" id="KW-1185">Reference proteome</keyword>
<evidence type="ECO:0000256" key="7">
    <source>
        <dbReference type="ARBA" id="ARBA00023146"/>
    </source>
</evidence>
<comment type="function">
    <text evidence="8 10">Catalyzes the attachment of isoleucine to tRNA(Ile). As IleRS can inadvertently accommodate and process structurally similar amino acids such as valine, to avoid such errors it has two additional distinct tRNA(Ile)-dependent editing activities. One activity is designated as 'pretransfer' editing and involves the hydrolysis of activated Val-AMP. The other activity is designated 'posttransfer' editing and involves deacylation of mischarged Val-tRNA(Ile).</text>
</comment>
<organism evidence="14 15">
    <name type="scientific">Venenivibrio stagnispumantis</name>
    <dbReference type="NCBI Taxonomy" id="407998"/>
    <lineage>
        <taxon>Bacteria</taxon>
        <taxon>Pseudomonadati</taxon>
        <taxon>Aquificota</taxon>
        <taxon>Aquificia</taxon>
        <taxon>Aquificales</taxon>
        <taxon>Hydrogenothermaceae</taxon>
        <taxon>Venenivibrio</taxon>
    </lineage>
</organism>
<evidence type="ECO:0000256" key="6">
    <source>
        <dbReference type="ARBA" id="ARBA00022917"/>
    </source>
</evidence>
<dbReference type="InterPro" id="IPR002301">
    <property type="entry name" value="Ile-tRNA-ligase"/>
</dbReference>
<dbReference type="GO" id="GO:0005524">
    <property type="term" value="F:ATP binding"/>
    <property type="evidence" value="ECO:0007669"/>
    <property type="project" value="UniProtKB-UniRule"/>
</dbReference>
<evidence type="ECO:0000256" key="1">
    <source>
        <dbReference type="ARBA" id="ARBA00006887"/>
    </source>
</evidence>
<dbReference type="InterPro" id="IPR013155">
    <property type="entry name" value="M/V/L/I-tRNA-synth_anticd-bd"/>
</dbReference>
<dbReference type="CDD" id="cd07960">
    <property type="entry name" value="Anticodon_Ia_Ile_BEm"/>
    <property type="match status" value="1"/>
</dbReference>
<dbReference type="InterPro" id="IPR009080">
    <property type="entry name" value="tRNAsynth_Ia_anticodon-bd"/>
</dbReference>
<evidence type="ECO:0000259" key="12">
    <source>
        <dbReference type="Pfam" id="PF06827"/>
    </source>
</evidence>
<dbReference type="CDD" id="cd00818">
    <property type="entry name" value="IleRS_core"/>
    <property type="match status" value="1"/>
</dbReference>
<feature type="domain" description="Aminoacyl-tRNA synthetase class Ia" evidence="11">
    <location>
        <begin position="26"/>
        <end position="642"/>
    </location>
</feature>
<dbReference type="PRINTS" id="PR00984">
    <property type="entry name" value="TRNASYNTHILE"/>
</dbReference>
<keyword evidence="2 10" id="KW-0963">Cytoplasm</keyword>
<dbReference type="Proteomes" id="UP001157947">
    <property type="component" value="Unassembled WGS sequence"/>
</dbReference>
<feature type="binding site" evidence="10">
    <location>
        <position position="921"/>
    </location>
    <ligand>
        <name>Zn(2+)</name>
        <dbReference type="ChEBI" id="CHEBI:29105"/>
    </ligand>
</feature>
<feature type="binding site" evidence="10">
    <location>
        <position position="903"/>
    </location>
    <ligand>
        <name>Zn(2+)</name>
        <dbReference type="ChEBI" id="CHEBI:29105"/>
    </ligand>
</feature>
<keyword evidence="10" id="KW-0479">Metal-binding</keyword>
<evidence type="ECO:0000259" key="13">
    <source>
        <dbReference type="Pfam" id="PF08264"/>
    </source>
</evidence>
<dbReference type="GO" id="GO:0004822">
    <property type="term" value="F:isoleucine-tRNA ligase activity"/>
    <property type="evidence" value="ECO:0007669"/>
    <property type="project" value="UniProtKB-UniRule"/>
</dbReference>
<dbReference type="AlphaFoldDB" id="A0AA45WN04"/>
<dbReference type="InterPro" id="IPR033708">
    <property type="entry name" value="Anticodon_Ile_BEm"/>
</dbReference>
<evidence type="ECO:0000256" key="8">
    <source>
        <dbReference type="ARBA" id="ARBA00025217"/>
    </source>
</evidence>
<comment type="catalytic activity">
    <reaction evidence="9 10">
        <text>tRNA(Ile) + L-isoleucine + ATP = L-isoleucyl-tRNA(Ile) + AMP + diphosphate</text>
        <dbReference type="Rhea" id="RHEA:11060"/>
        <dbReference type="Rhea" id="RHEA-COMP:9666"/>
        <dbReference type="Rhea" id="RHEA-COMP:9695"/>
        <dbReference type="ChEBI" id="CHEBI:30616"/>
        <dbReference type="ChEBI" id="CHEBI:33019"/>
        <dbReference type="ChEBI" id="CHEBI:58045"/>
        <dbReference type="ChEBI" id="CHEBI:78442"/>
        <dbReference type="ChEBI" id="CHEBI:78528"/>
        <dbReference type="ChEBI" id="CHEBI:456215"/>
        <dbReference type="EC" id="6.1.1.5"/>
    </reaction>
</comment>
<evidence type="ECO:0000256" key="9">
    <source>
        <dbReference type="ARBA" id="ARBA00048359"/>
    </source>
</evidence>
<dbReference type="HAMAP" id="MF_02002">
    <property type="entry name" value="Ile_tRNA_synth_type1"/>
    <property type="match status" value="1"/>
</dbReference>
<reference evidence="14" key="1">
    <citation type="submission" date="2017-05" db="EMBL/GenBank/DDBJ databases">
        <authorList>
            <person name="Varghese N."/>
            <person name="Submissions S."/>
        </authorList>
    </citation>
    <scope>NUCLEOTIDE SEQUENCE</scope>
    <source>
        <strain evidence="14">DSM 18763</strain>
    </source>
</reference>
<comment type="subunit">
    <text evidence="10">Monomer.</text>
</comment>
<evidence type="ECO:0000256" key="5">
    <source>
        <dbReference type="ARBA" id="ARBA00022840"/>
    </source>
</evidence>
<gene>
    <name evidence="10" type="primary">ileS</name>
    <name evidence="14" type="ORF">SAMN06264868_11518</name>
</gene>
<dbReference type="Gene3D" id="3.40.50.620">
    <property type="entry name" value="HUPs"/>
    <property type="match status" value="2"/>
</dbReference>
<keyword evidence="3 10" id="KW-0436">Ligase</keyword>
<dbReference type="EMBL" id="FXTX01000015">
    <property type="protein sequence ID" value="SMP16437.1"/>
    <property type="molecule type" value="Genomic_DNA"/>
</dbReference>
<dbReference type="PANTHER" id="PTHR42765">
    <property type="entry name" value="SOLEUCYL-TRNA SYNTHETASE"/>
    <property type="match status" value="1"/>
</dbReference>
<dbReference type="Pfam" id="PF06827">
    <property type="entry name" value="zf-FPG_IleRS"/>
    <property type="match status" value="1"/>
</dbReference>
<dbReference type="InterPro" id="IPR002300">
    <property type="entry name" value="aa-tRNA-synth_Ia"/>
</dbReference>
<dbReference type="GO" id="GO:0008270">
    <property type="term" value="F:zinc ion binding"/>
    <property type="evidence" value="ECO:0007669"/>
    <property type="project" value="UniProtKB-UniRule"/>
</dbReference>
<dbReference type="PROSITE" id="PS00178">
    <property type="entry name" value="AA_TRNA_LIGASE_I"/>
    <property type="match status" value="1"/>
</dbReference>
<comment type="cofactor">
    <cofactor evidence="10">
        <name>Zn(2+)</name>
        <dbReference type="ChEBI" id="CHEBI:29105"/>
    </cofactor>
    <text evidence="10">Binds 1 zinc ion per subunit.</text>
</comment>
<sequence length="936" mass="109577">MDYKDTLNLPQTDFPMKGNLPQKEPQILKKWEELNIYHKLREERKRKEKYILHDGPPYANGHIHIGHALNKILKDILVKFESMQGKDAPFVPGWDCHGLPIEQQVEKELKEKKIRKEDLSKSEFRKLCREYAQKFVNIQAEEFKRLGIIGNWDKPYLTMRPSYQAQEVRELGRIFQKGVAYRGKKPVYWCIYDKTAEAEAEVEYADKKDPSIYVKFKLLDEENTYAVIWTTTPWTLPANLGIMVNPEFDYVYFKTEKGILIIAKELLEEFKEKTKLNGEIIKQVKGREVEFKEYYHPFIDRVSKIYLSEFVELGTGTGLVHMAPGHGQEDYIIGQRYGVEAFAPVDDEGRFTEEAPEWLRGIRVFDANELIINKLEEVGALLHKEIISHSYPHCWRCKNPVIFRATPQWFISMDAILSNGNTLRGEAIKEIERVKWIPSYGINRIKSMVENRPDWCISRQRSWGVPIAVFYCEKCGEIVKDEEVFEHIANLIENNEYGADIWFEKSAKELLPEGYKCKKCGSTEFKKEEDILDVWFDSGVSHAAVLKTGFWEELRWPADMYLEGSDQHRGWFQSSLLESVASYDRAPYNAVLTHGFTLDEKGRKMSKSAGNVVPPEKVINEYGADILRLWVVSEDYTEDIKIGFNLIKRIAEDYRKIRNTFRYFLGNLYDFNPSTDYVPYKQLLEIDRWMLSKLQNIIDISLKAYSEYKFHRIYHTVKNFFIVDLSAIYLDILKDRLYVYAPKSVERRSAQTVLWELLVSLTKLFAPILSFTTEEVWEYTKKIDNSLKESIHLEIMPKPKSEWINKELENIYQKLLNVRDDVLKALEEARKKDLIRHPYEAKVILNLPNEEKNLVNDRIDWIKYFFTVSQVELSNNVEADVVIEGETVKGSIIGVKKAEGEKCPRCWIYDISVGKNGQEICDRCKEQLKNYEGVIR</sequence>
<feature type="domain" description="Zinc finger FPG/IleRS-type" evidence="12">
    <location>
        <begin position="900"/>
        <end position="924"/>
    </location>
</feature>
<feature type="short sequence motif" description="'KMSKS' region" evidence="10">
    <location>
        <begin position="604"/>
        <end position="608"/>
    </location>
</feature>
<dbReference type="Pfam" id="PF08264">
    <property type="entry name" value="Anticodon_1"/>
    <property type="match status" value="1"/>
</dbReference>
<feature type="binding site" evidence="10">
    <location>
        <position position="906"/>
    </location>
    <ligand>
        <name>Zn(2+)</name>
        <dbReference type="ChEBI" id="CHEBI:29105"/>
    </ligand>
</feature>
<evidence type="ECO:0000259" key="11">
    <source>
        <dbReference type="Pfam" id="PF00133"/>
    </source>
</evidence>
<dbReference type="Gene3D" id="1.10.10.830">
    <property type="entry name" value="Ile-tRNA synthetase CP2 domain-like"/>
    <property type="match status" value="1"/>
</dbReference>
<dbReference type="InterPro" id="IPR009008">
    <property type="entry name" value="Val/Leu/Ile-tRNA-synth_edit"/>
</dbReference>
<dbReference type="InterPro" id="IPR001412">
    <property type="entry name" value="aa-tRNA-synth_I_CS"/>
</dbReference>